<feature type="non-terminal residue" evidence="2">
    <location>
        <position position="121"/>
    </location>
</feature>
<dbReference type="Proteomes" id="UP001529510">
    <property type="component" value="Unassembled WGS sequence"/>
</dbReference>
<dbReference type="InterPro" id="IPR052407">
    <property type="entry name" value="BTB_POZ_domain_cont_9"/>
</dbReference>
<protein>
    <recommendedName>
        <fullName evidence="1">BTB domain-containing protein</fullName>
    </recommendedName>
</protein>
<dbReference type="EMBL" id="JAMKFB020000020">
    <property type="protein sequence ID" value="KAL0163572.1"/>
    <property type="molecule type" value="Genomic_DNA"/>
</dbReference>
<dbReference type="SUPFAM" id="SSF54695">
    <property type="entry name" value="POZ domain"/>
    <property type="match status" value="1"/>
</dbReference>
<dbReference type="InterPro" id="IPR011333">
    <property type="entry name" value="SKP1/BTB/POZ_sf"/>
</dbReference>
<name>A0ABD0NQ97_CIRMR</name>
<evidence type="ECO:0000313" key="3">
    <source>
        <dbReference type="Proteomes" id="UP001529510"/>
    </source>
</evidence>
<sequence>ALLYGGMKESQPQAEVRLEDTRAEAFGMLLQYLYTGRASLSSAREEVLLDFLGLANRYGLQLLEDSTSEFLRTVLNTQNVCLVFDVATLYSLSALAAACCSYMDRHAPDVLLSDGFMALSK</sequence>
<reference evidence="2 3" key="1">
    <citation type="submission" date="2024-05" db="EMBL/GenBank/DDBJ databases">
        <title>Genome sequencing and assembly of Indian major carp, Cirrhinus mrigala (Hamilton, 1822).</title>
        <authorList>
            <person name="Mohindra V."/>
            <person name="Chowdhury L.M."/>
            <person name="Lal K."/>
            <person name="Jena J.K."/>
        </authorList>
    </citation>
    <scope>NUCLEOTIDE SEQUENCE [LARGE SCALE GENOMIC DNA]</scope>
    <source>
        <strain evidence="2">CM1030</strain>
        <tissue evidence="2">Blood</tissue>
    </source>
</reference>
<dbReference type="PROSITE" id="PS50097">
    <property type="entry name" value="BTB"/>
    <property type="match status" value="1"/>
</dbReference>
<dbReference type="PANTHER" id="PTHR46306">
    <property type="entry name" value="BTB/POZ DOMAIN-CONTAINING PROTEIN 9"/>
    <property type="match status" value="1"/>
</dbReference>
<accession>A0ABD0NQ97</accession>
<dbReference type="Gene3D" id="3.30.710.10">
    <property type="entry name" value="Potassium Channel Kv1.1, Chain A"/>
    <property type="match status" value="1"/>
</dbReference>
<proteinExistence type="predicted"/>
<dbReference type="PANTHER" id="PTHR46306:SF1">
    <property type="entry name" value="BTB_POZ DOMAIN-CONTAINING PROTEIN 9"/>
    <property type="match status" value="1"/>
</dbReference>
<evidence type="ECO:0000259" key="1">
    <source>
        <dbReference type="PROSITE" id="PS50097"/>
    </source>
</evidence>
<dbReference type="InterPro" id="IPR000210">
    <property type="entry name" value="BTB/POZ_dom"/>
</dbReference>
<organism evidence="2 3">
    <name type="scientific">Cirrhinus mrigala</name>
    <name type="common">Mrigala</name>
    <dbReference type="NCBI Taxonomy" id="683832"/>
    <lineage>
        <taxon>Eukaryota</taxon>
        <taxon>Metazoa</taxon>
        <taxon>Chordata</taxon>
        <taxon>Craniata</taxon>
        <taxon>Vertebrata</taxon>
        <taxon>Euteleostomi</taxon>
        <taxon>Actinopterygii</taxon>
        <taxon>Neopterygii</taxon>
        <taxon>Teleostei</taxon>
        <taxon>Ostariophysi</taxon>
        <taxon>Cypriniformes</taxon>
        <taxon>Cyprinidae</taxon>
        <taxon>Labeoninae</taxon>
        <taxon>Labeonini</taxon>
        <taxon>Cirrhinus</taxon>
    </lineage>
</organism>
<gene>
    <name evidence="2" type="ORF">M9458_039325</name>
</gene>
<dbReference type="AlphaFoldDB" id="A0ABD0NQ97"/>
<feature type="domain" description="BTB" evidence="1">
    <location>
        <begin position="1"/>
        <end position="42"/>
    </location>
</feature>
<keyword evidence="3" id="KW-1185">Reference proteome</keyword>
<evidence type="ECO:0000313" key="2">
    <source>
        <dbReference type="EMBL" id="KAL0163572.1"/>
    </source>
</evidence>
<feature type="non-terminal residue" evidence="2">
    <location>
        <position position="1"/>
    </location>
</feature>
<dbReference type="Pfam" id="PF00651">
    <property type="entry name" value="BTB"/>
    <property type="match status" value="1"/>
</dbReference>
<comment type="caution">
    <text evidence="2">The sequence shown here is derived from an EMBL/GenBank/DDBJ whole genome shotgun (WGS) entry which is preliminary data.</text>
</comment>